<reference evidence="2 3" key="1">
    <citation type="journal article" date="2019" name="Sci. Rep.">
        <title>Orb-weaving spider Araneus ventricosus genome elucidates the spidroin gene catalogue.</title>
        <authorList>
            <person name="Kono N."/>
            <person name="Nakamura H."/>
            <person name="Ohtoshi R."/>
            <person name="Moran D.A.P."/>
            <person name="Shinohara A."/>
            <person name="Yoshida Y."/>
            <person name="Fujiwara M."/>
            <person name="Mori M."/>
            <person name="Tomita M."/>
            <person name="Arakawa K."/>
        </authorList>
    </citation>
    <scope>NUCLEOTIDE SEQUENCE [LARGE SCALE GENOMIC DNA]</scope>
</reference>
<protein>
    <submittedName>
        <fullName evidence="2">Uncharacterized protein</fullName>
    </submittedName>
</protein>
<name>A0A4Y2NJT2_ARAVE</name>
<gene>
    <name evidence="2" type="ORF">AVEN_39208_1</name>
</gene>
<evidence type="ECO:0000313" key="2">
    <source>
        <dbReference type="EMBL" id="GBN39123.1"/>
    </source>
</evidence>
<evidence type="ECO:0000313" key="3">
    <source>
        <dbReference type="Proteomes" id="UP000499080"/>
    </source>
</evidence>
<keyword evidence="1" id="KW-0812">Transmembrane</keyword>
<dbReference type="AlphaFoldDB" id="A0A4Y2NJT2"/>
<feature type="transmembrane region" description="Helical" evidence="1">
    <location>
        <begin position="21"/>
        <end position="45"/>
    </location>
</feature>
<evidence type="ECO:0000256" key="1">
    <source>
        <dbReference type="SAM" id="Phobius"/>
    </source>
</evidence>
<organism evidence="2 3">
    <name type="scientific">Araneus ventricosus</name>
    <name type="common">Orbweaver spider</name>
    <name type="synonym">Epeira ventricosa</name>
    <dbReference type="NCBI Taxonomy" id="182803"/>
    <lineage>
        <taxon>Eukaryota</taxon>
        <taxon>Metazoa</taxon>
        <taxon>Ecdysozoa</taxon>
        <taxon>Arthropoda</taxon>
        <taxon>Chelicerata</taxon>
        <taxon>Arachnida</taxon>
        <taxon>Araneae</taxon>
        <taxon>Araneomorphae</taxon>
        <taxon>Entelegynae</taxon>
        <taxon>Araneoidea</taxon>
        <taxon>Araneidae</taxon>
        <taxon>Araneus</taxon>
    </lineage>
</organism>
<accession>A0A4Y2NJT2</accession>
<comment type="caution">
    <text evidence="2">The sequence shown here is derived from an EMBL/GenBank/DDBJ whole genome shotgun (WGS) entry which is preliminary data.</text>
</comment>
<dbReference type="EMBL" id="BGPR01009292">
    <property type="protein sequence ID" value="GBN39123.1"/>
    <property type="molecule type" value="Genomic_DNA"/>
</dbReference>
<dbReference type="Proteomes" id="UP000499080">
    <property type="component" value="Unassembled WGS sequence"/>
</dbReference>
<proteinExistence type="predicted"/>
<keyword evidence="3" id="KW-1185">Reference proteome</keyword>
<sequence length="118" mass="14333">MYTKIVHLRLNRWQRHSCKQILESAMQCSLLFDIFIFFLLLSSVIKMENNLLWYNIRELEIKDFEYNVDFQDDSSSDNSFSDDDSYSEDDWFQEEFEVQDTEDFEADFDRIYGESMRG</sequence>
<keyword evidence="1" id="KW-1133">Transmembrane helix</keyword>
<keyword evidence="1" id="KW-0472">Membrane</keyword>